<comment type="similarity">
    <text evidence="1 2">Belongs to the pirin family.</text>
</comment>
<dbReference type="RefSeq" id="WP_131169006.1">
    <property type="nucleotide sequence ID" value="NZ_SDMQ01000011.1"/>
</dbReference>
<dbReference type="Pfam" id="PF02678">
    <property type="entry name" value="Pirin"/>
    <property type="match status" value="1"/>
</dbReference>
<comment type="caution">
    <text evidence="4">The sequence shown here is derived from an EMBL/GenBank/DDBJ whole genome shotgun (WGS) entry which is preliminary data.</text>
</comment>
<reference evidence="4 5" key="1">
    <citation type="submission" date="2019-01" db="EMBL/GenBank/DDBJ databases">
        <title>Lactibacter flavus gen. nov., sp. nov., a novel bacterium of the family Propionibacteriaceae isolated from raw milk and dairy products.</title>
        <authorList>
            <person name="Huptas C."/>
            <person name="Wenning M."/>
            <person name="Breitenwieser F."/>
            <person name="Doll E."/>
            <person name="Von Neubeck M."/>
            <person name="Busse H.-J."/>
            <person name="Scherer S."/>
        </authorList>
    </citation>
    <scope>NUCLEOTIDE SEQUENCE [LARGE SCALE GENOMIC DNA]</scope>
    <source>
        <strain evidence="4 5">KCTC 33808</strain>
    </source>
</reference>
<evidence type="ECO:0000313" key="5">
    <source>
        <dbReference type="Proteomes" id="UP000292373"/>
    </source>
</evidence>
<dbReference type="PIRSF" id="PIRSF006232">
    <property type="entry name" value="Pirin"/>
    <property type="match status" value="1"/>
</dbReference>
<evidence type="ECO:0000259" key="3">
    <source>
        <dbReference type="Pfam" id="PF02678"/>
    </source>
</evidence>
<evidence type="ECO:0000256" key="2">
    <source>
        <dbReference type="RuleBase" id="RU003457"/>
    </source>
</evidence>
<dbReference type="Proteomes" id="UP000292373">
    <property type="component" value="Unassembled WGS sequence"/>
</dbReference>
<feature type="domain" description="Pirin N-terminal" evidence="3">
    <location>
        <begin position="50"/>
        <end position="95"/>
    </location>
</feature>
<organism evidence="4 5">
    <name type="scientific">Propioniciclava sinopodophylli</name>
    <dbReference type="NCBI Taxonomy" id="1837344"/>
    <lineage>
        <taxon>Bacteria</taxon>
        <taxon>Bacillati</taxon>
        <taxon>Actinomycetota</taxon>
        <taxon>Actinomycetes</taxon>
        <taxon>Propionibacteriales</taxon>
        <taxon>Propionibacteriaceae</taxon>
        <taxon>Propioniciclava</taxon>
    </lineage>
</organism>
<dbReference type="InterPro" id="IPR003829">
    <property type="entry name" value="Pirin_N_dom"/>
</dbReference>
<dbReference type="SUPFAM" id="SSF51182">
    <property type="entry name" value="RmlC-like cupins"/>
    <property type="match status" value="1"/>
</dbReference>
<protein>
    <recommendedName>
        <fullName evidence="3">Pirin N-terminal domain-containing protein</fullName>
    </recommendedName>
</protein>
<dbReference type="AlphaFoldDB" id="A0A4Q9KCX3"/>
<evidence type="ECO:0000256" key="1">
    <source>
        <dbReference type="ARBA" id="ARBA00008416"/>
    </source>
</evidence>
<name>A0A4Q9KCX3_9ACTN</name>
<accession>A0A4Q9KCX3</accession>
<evidence type="ECO:0000313" key="4">
    <source>
        <dbReference type="EMBL" id="TBT83542.1"/>
    </source>
</evidence>
<sequence length="243" mass="24760">MTSVRVVQPATTTVGGVPILRLVPADDVAAVGPWTYVDWFGPAVLQQPARRQANTQSLTWLFSGHLRHTDSTGSDTTYGPGQAVVVTAGAGVEVAQASVGGEPVTGVALRLAAPGASDLTPSVEEFWPEPVRVGDHEVAIIVGEFGFEDSPVATHLPALACEVRFASDDPLVVPVEDGWEYVVIAEGAALRVGDVEVPAGRAAIVSGEFAVGAAADAGHVVRGLLLGGAALAAPSRSSGTEPG</sequence>
<dbReference type="OrthoDB" id="321327at2"/>
<dbReference type="Gene3D" id="2.60.120.10">
    <property type="entry name" value="Jelly Rolls"/>
    <property type="match status" value="1"/>
</dbReference>
<gene>
    <name evidence="4" type="ORF">ET989_11340</name>
</gene>
<dbReference type="PANTHER" id="PTHR13903:SF8">
    <property type="entry name" value="PIRIN"/>
    <property type="match status" value="1"/>
</dbReference>
<dbReference type="InterPro" id="IPR014710">
    <property type="entry name" value="RmlC-like_jellyroll"/>
</dbReference>
<dbReference type="InterPro" id="IPR012093">
    <property type="entry name" value="Pirin"/>
</dbReference>
<keyword evidence="5" id="KW-1185">Reference proteome</keyword>
<dbReference type="InterPro" id="IPR011051">
    <property type="entry name" value="RmlC_Cupin_sf"/>
</dbReference>
<dbReference type="PANTHER" id="PTHR13903">
    <property type="entry name" value="PIRIN-RELATED"/>
    <property type="match status" value="1"/>
</dbReference>
<proteinExistence type="inferred from homology"/>
<dbReference type="EMBL" id="SDMQ01000011">
    <property type="protein sequence ID" value="TBT83542.1"/>
    <property type="molecule type" value="Genomic_DNA"/>
</dbReference>